<keyword evidence="6 16" id="KW-0349">Heme</keyword>
<dbReference type="GO" id="GO:0020037">
    <property type="term" value="F:heme binding"/>
    <property type="evidence" value="ECO:0007669"/>
    <property type="project" value="UniProtKB-UniRule"/>
</dbReference>
<feature type="disulfide bond" evidence="15">
    <location>
        <begin position="204"/>
        <end position="236"/>
    </location>
</feature>
<dbReference type="PANTHER" id="PTHR31517:SF17">
    <property type="entry name" value="PEROXIDASE 6"/>
    <property type="match status" value="1"/>
</dbReference>
<dbReference type="InterPro" id="IPR019794">
    <property type="entry name" value="Peroxidases_AS"/>
</dbReference>
<feature type="binding site" evidence="13">
    <location>
        <position position="75"/>
    </location>
    <ligand>
        <name>Ca(2+)</name>
        <dbReference type="ChEBI" id="CHEBI:29108"/>
        <label>1</label>
    </ligand>
</feature>
<reference evidence="19" key="1">
    <citation type="submission" date="2025-08" db="UniProtKB">
        <authorList>
            <consortium name="RefSeq"/>
        </authorList>
    </citation>
    <scope>IDENTIFICATION</scope>
    <source>
        <tissue evidence="19">Stem</tissue>
    </source>
</reference>
<feature type="site" description="Transition state stabilizer" evidence="14">
    <location>
        <position position="65"/>
    </location>
</feature>
<comment type="subcellular location">
    <subcellularLocation>
        <location evidence="16">Secreted</location>
    </subcellularLocation>
</comment>
<evidence type="ECO:0000256" key="4">
    <source>
        <dbReference type="ARBA" id="ARBA00012313"/>
    </source>
</evidence>
<feature type="binding site" evidence="13">
    <location>
        <position position="79"/>
    </location>
    <ligand>
        <name>Ca(2+)</name>
        <dbReference type="ChEBI" id="CHEBI:29108"/>
        <label>1</label>
    </ligand>
</feature>
<evidence type="ECO:0000256" key="10">
    <source>
        <dbReference type="ARBA" id="ARBA00023157"/>
    </source>
</evidence>
<dbReference type="PRINTS" id="PR00458">
    <property type="entry name" value="PEROXIDASE"/>
</dbReference>
<comment type="similarity">
    <text evidence="3">Belongs to the peroxidase family. Ascorbate peroxidase subfamily.</text>
</comment>
<keyword evidence="9 13" id="KW-0408">Iron</keyword>
<comment type="cofactor">
    <cofactor evidence="13 16">
        <name>Ca(2+)</name>
        <dbReference type="ChEBI" id="CHEBI:29108"/>
    </cofactor>
    <text evidence="13 16">Binds 2 calcium ions per subunit.</text>
</comment>
<keyword evidence="13 16" id="KW-0106">Calcium</keyword>
<evidence type="ECO:0000256" key="5">
    <source>
        <dbReference type="ARBA" id="ARBA00022559"/>
    </source>
</evidence>
<dbReference type="Pfam" id="PF00141">
    <property type="entry name" value="peroxidase"/>
    <property type="match status" value="1"/>
</dbReference>
<keyword evidence="16" id="KW-0732">Signal</keyword>
<dbReference type="GO" id="GO:0140825">
    <property type="term" value="F:lactoperoxidase activity"/>
    <property type="evidence" value="ECO:0007669"/>
    <property type="project" value="UniProtKB-EC"/>
</dbReference>
<dbReference type="GO" id="GO:0006979">
    <property type="term" value="P:response to oxidative stress"/>
    <property type="evidence" value="ECO:0007669"/>
    <property type="project" value="UniProtKB-UniRule"/>
</dbReference>
<dbReference type="Gramene" id="MELO3C002242.2.1">
    <property type="protein sequence ID" value="MELO3C002242.2.1"/>
    <property type="gene ID" value="MELO3C002242.2"/>
</dbReference>
<protein>
    <recommendedName>
        <fullName evidence="4 16">Peroxidase</fullName>
        <ecNumber evidence="4 16">1.11.1.7</ecNumber>
    </recommendedName>
</protein>
<keyword evidence="18" id="KW-1185">Reference proteome</keyword>
<evidence type="ECO:0000256" key="11">
    <source>
        <dbReference type="PIRSR" id="PIRSR600823-1"/>
    </source>
</evidence>
<feature type="binding site" evidence="13">
    <location>
        <position position="258"/>
    </location>
    <ligand>
        <name>Ca(2+)</name>
        <dbReference type="ChEBI" id="CHEBI:29108"/>
        <label>2</label>
    </ligand>
</feature>
<dbReference type="GeneID" id="103483295"/>
<feature type="disulfide bond" evidence="15">
    <location>
        <begin position="71"/>
        <end position="76"/>
    </location>
</feature>
<evidence type="ECO:0000256" key="13">
    <source>
        <dbReference type="PIRSR" id="PIRSR600823-3"/>
    </source>
</evidence>
<comment type="function">
    <text evidence="2">Removal of H(2)O(2), oxidation of toxic reductants, biosynthesis and degradation of lignin, suberization, auxin catabolism, response to environmental stresses such as wounding, pathogen attack and oxidative stress. These functions might be dependent on each isozyme/isoform in each plant tissue.</text>
</comment>
<feature type="disulfide bond" evidence="15">
    <location>
        <begin position="38"/>
        <end position="119"/>
    </location>
</feature>
<dbReference type="PRINTS" id="PR00461">
    <property type="entry name" value="PLPEROXIDASE"/>
</dbReference>
<feature type="disulfide bond" evidence="15">
    <location>
        <begin position="125"/>
        <end position="326"/>
    </location>
</feature>
<evidence type="ECO:0000256" key="2">
    <source>
        <dbReference type="ARBA" id="ARBA00002322"/>
    </source>
</evidence>
<dbReference type="InParanoid" id="A0A1S3AW46"/>
<comment type="similarity">
    <text evidence="16">Belongs to the peroxidase family. Classical plant (class III) peroxidase subfamily.</text>
</comment>
<keyword evidence="16" id="KW-0376">Hydrogen peroxide</keyword>
<dbReference type="Gene3D" id="1.10.520.10">
    <property type="match status" value="1"/>
</dbReference>
<evidence type="ECO:0000313" key="18">
    <source>
        <dbReference type="Proteomes" id="UP001652600"/>
    </source>
</evidence>
<keyword evidence="8 16" id="KW-0560">Oxidoreductase</keyword>
<feature type="binding site" evidence="13">
    <location>
        <position position="70"/>
    </location>
    <ligand>
        <name>Ca(2+)</name>
        <dbReference type="ChEBI" id="CHEBI:29108"/>
        <label>1</label>
    </ligand>
</feature>
<dbReference type="EC" id="1.11.1.7" evidence="4 16"/>
<dbReference type="eggNOG" id="ENOG502QR74">
    <property type="taxonomic scope" value="Eukaryota"/>
</dbReference>
<dbReference type="InterPro" id="IPR000823">
    <property type="entry name" value="Peroxidase_pln"/>
</dbReference>
<organism evidence="18 19">
    <name type="scientific">Cucumis melo</name>
    <name type="common">Muskmelon</name>
    <dbReference type="NCBI Taxonomy" id="3656"/>
    <lineage>
        <taxon>Eukaryota</taxon>
        <taxon>Viridiplantae</taxon>
        <taxon>Streptophyta</taxon>
        <taxon>Embryophyta</taxon>
        <taxon>Tracheophyta</taxon>
        <taxon>Spermatophyta</taxon>
        <taxon>Magnoliopsida</taxon>
        <taxon>eudicotyledons</taxon>
        <taxon>Gunneridae</taxon>
        <taxon>Pentapetalae</taxon>
        <taxon>rosids</taxon>
        <taxon>fabids</taxon>
        <taxon>Cucurbitales</taxon>
        <taxon>Cucurbitaceae</taxon>
        <taxon>Benincaseae</taxon>
        <taxon>Cucumis</taxon>
    </lineage>
</organism>
<keyword evidence="5 16" id="KW-0575">Peroxidase</keyword>
<keyword evidence="10 15" id="KW-1015">Disulfide bond</keyword>
<comment type="cofactor">
    <cofactor evidence="13 16">
        <name>heme b</name>
        <dbReference type="ChEBI" id="CHEBI:60344"/>
    </cofactor>
    <text evidence="13 16">Binds 1 heme b (iron(II)-protoporphyrin IX) group per subunit.</text>
</comment>
<dbReference type="Proteomes" id="UP001652600">
    <property type="component" value="Chromosome 12"/>
</dbReference>
<comment type="catalytic activity">
    <reaction evidence="1 16">
        <text>2 a phenolic donor + H2O2 = 2 a phenolic radical donor + 2 H2O</text>
        <dbReference type="Rhea" id="RHEA:56136"/>
        <dbReference type="ChEBI" id="CHEBI:15377"/>
        <dbReference type="ChEBI" id="CHEBI:16240"/>
        <dbReference type="ChEBI" id="CHEBI:139520"/>
        <dbReference type="ChEBI" id="CHEBI:139521"/>
        <dbReference type="EC" id="1.11.1.7"/>
    </reaction>
</comment>
<keyword evidence="7 13" id="KW-0479">Metal-binding</keyword>
<dbReference type="PROSITE" id="PS00436">
    <property type="entry name" value="PEROXIDASE_2"/>
    <property type="match status" value="1"/>
</dbReference>
<evidence type="ECO:0000256" key="1">
    <source>
        <dbReference type="ARBA" id="ARBA00000189"/>
    </source>
</evidence>
<evidence type="ECO:0000256" key="6">
    <source>
        <dbReference type="ARBA" id="ARBA00022617"/>
    </source>
</evidence>
<feature type="domain" description="Plant heme peroxidase family profile" evidence="17">
    <location>
        <begin position="28"/>
        <end position="330"/>
    </location>
</feature>
<dbReference type="InterPro" id="IPR019793">
    <property type="entry name" value="Peroxidases_heam-ligand_BS"/>
</dbReference>
<proteinExistence type="inferred from homology"/>
<dbReference type="InterPro" id="IPR002016">
    <property type="entry name" value="Haem_peroxidase"/>
</dbReference>
<feature type="signal peptide" evidence="16">
    <location>
        <begin position="1"/>
        <end position="27"/>
    </location>
</feature>
<sequence length="334" mass="37103">MAFPFPFPLLFLMIITIILPFPSLVHSKLSLGYYQKTCPDFEKIVRETVTNKQITSPVTAAGTLRLFFHDCMVDGCDASVLISSNSFNQAEREAEINHSLSGDAFDVVVHAKTNLELACPGIVSCSDILAQATRDLVVMVGGPFYNVRLGRKDGMISKAGNVEGNLPRVNFTMDKLVDYFTQRGFTVQELVALSGGHTIGFSHCKEFTDRLFNYSATSPTDPDIYPKFAEKLKAMCANFQKDTAMSAFNDVITPGKFDNMFYQNLPRGLGLLATDHALVKDPRTKPFVDLYAVNQTAFFNDFARAMEKLSVHGVKTGRKGEVRRRCDLFNSINS</sequence>
<feature type="binding site" evidence="13">
    <location>
        <position position="253"/>
    </location>
    <ligand>
        <name>Ca(2+)</name>
        <dbReference type="ChEBI" id="CHEBI:29108"/>
        <label>2</label>
    </ligand>
</feature>
<evidence type="ECO:0000256" key="9">
    <source>
        <dbReference type="ARBA" id="ARBA00023004"/>
    </source>
</evidence>
<accession>A0A1S3AW46</accession>
<dbReference type="PANTHER" id="PTHR31517">
    <property type="match status" value="1"/>
</dbReference>
<feature type="binding site" evidence="13">
    <location>
        <position position="73"/>
    </location>
    <ligand>
        <name>Ca(2+)</name>
        <dbReference type="ChEBI" id="CHEBI:29108"/>
        <label>1</label>
    </ligand>
</feature>
<dbReference type="InterPro" id="IPR010255">
    <property type="entry name" value="Haem_peroxidase_sf"/>
</dbReference>
<dbReference type="GO" id="GO:0046872">
    <property type="term" value="F:metal ion binding"/>
    <property type="evidence" value="ECO:0007669"/>
    <property type="project" value="UniProtKB-UniRule"/>
</dbReference>
<evidence type="ECO:0000256" key="12">
    <source>
        <dbReference type="PIRSR" id="PIRSR600823-2"/>
    </source>
</evidence>
<feature type="binding site" evidence="13">
    <location>
        <position position="77"/>
    </location>
    <ligand>
        <name>Ca(2+)</name>
        <dbReference type="ChEBI" id="CHEBI:29108"/>
        <label>1</label>
    </ligand>
</feature>
<evidence type="ECO:0000256" key="7">
    <source>
        <dbReference type="ARBA" id="ARBA00022723"/>
    </source>
</evidence>
<feature type="binding site" description="axial binding residue" evidence="13">
    <location>
        <position position="197"/>
    </location>
    <ligand>
        <name>heme b</name>
        <dbReference type="ChEBI" id="CHEBI:60344"/>
    </ligand>
    <ligandPart>
        <name>Fe</name>
        <dbReference type="ChEBI" id="CHEBI:18248"/>
    </ligandPart>
</feature>
<dbReference type="KEGG" id="cmo:103483295"/>
<feature type="binding site" evidence="12">
    <location>
        <position position="167"/>
    </location>
    <ligand>
        <name>substrate</name>
    </ligand>
</feature>
<evidence type="ECO:0000256" key="16">
    <source>
        <dbReference type="RuleBase" id="RU362060"/>
    </source>
</evidence>
<feature type="binding site" evidence="13">
    <location>
        <position position="250"/>
    </location>
    <ligand>
        <name>Ca(2+)</name>
        <dbReference type="ChEBI" id="CHEBI:29108"/>
        <label>2</label>
    </ligand>
</feature>
<dbReference type="InterPro" id="IPR033905">
    <property type="entry name" value="Secretory_peroxidase"/>
</dbReference>
<dbReference type="Gene3D" id="1.10.420.10">
    <property type="entry name" value="Peroxidase, domain 2"/>
    <property type="match status" value="1"/>
</dbReference>
<evidence type="ECO:0000313" key="19">
    <source>
        <dbReference type="RefSeq" id="XP_008438083.2"/>
    </source>
</evidence>
<evidence type="ECO:0000256" key="14">
    <source>
        <dbReference type="PIRSR" id="PIRSR600823-4"/>
    </source>
</evidence>
<name>A0A1S3AW46_CUCME</name>
<feature type="active site" description="Proton acceptor" evidence="11">
    <location>
        <position position="69"/>
    </location>
</feature>
<gene>
    <name evidence="19" type="primary">LOC103483295</name>
</gene>
<evidence type="ECO:0000259" key="17">
    <source>
        <dbReference type="PROSITE" id="PS50873"/>
    </source>
</evidence>
<dbReference type="PROSITE" id="PS50873">
    <property type="entry name" value="PEROXIDASE_4"/>
    <property type="match status" value="1"/>
</dbReference>
<feature type="binding site" evidence="13">
    <location>
        <position position="198"/>
    </location>
    <ligand>
        <name>Ca(2+)</name>
        <dbReference type="ChEBI" id="CHEBI:29108"/>
        <label>2</label>
    </ligand>
</feature>
<dbReference type="SUPFAM" id="SSF48113">
    <property type="entry name" value="Heme-dependent peroxidases"/>
    <property type="match status" value="1"/>
</dbReference>
<feature type="binding site" evidence="13">
    <location>
        <position position="91"/>
    </location>
    <ligand>
        <name>Ca(2+)</name>
        <dbReference type="ChEBI" id="CHEBI:29108"/>
        <label>1</label>
    </ligand>
</feature>
<evidence type="ECO:0000256" key="3">
    <source>
        <dbReference type="ARBA" id="ARBA00006873"/>
    </source>
</evidence>
<dbReference type="CDD" id="cd00693">
    <property type="entry name" value="secretory_peroxidase"/>
    <property type="match status" value="1"/>
</dbReference>
<dbReference type="GO" id="GO:0005576">
    <property type="term" value="C:extracellular region"/>
    <property type="evidence" value="ECO:0007669"/>
    <property type="project" value="UniProtKB-SubCell"/>
</dbReference>
<dbReference type="GO" id="GO:0042744">
    <property type="term" value="P:hydrogen peroxide catabolic process"/>
    <property type="evidence" value="ECO:0007669"/>
    <property type="project" value="UniProtKB-KW"/>
</dbReference>
<feature type="chain" id="PRO_5044514358" description="Peroxidase" evidence="16">
    <location>
        <begin position="28"/>
        <end position="334"/>
    </location>
</feature>
<keyword evidence="16" id="KW-0964">Secreted</keyword>
<evidence type="ECO:0000256" key="15">
    <source>
        <dbReference type="PIRSR" id="PIRSR600823-5"/>
    </source>
</evidence>
<dbReference type="RefSeq" id="XP_008438083.2">
    <property type="nucleotide sequence ID" value="XM_008439861.3"/>
</dbReference>
<dbReference type="AlphaFoldDB" id="A0A1S3AW46"/>
<evidence type="ECO:0000256" key="8">
    <source>
        <dbReference type="ARBA" id="ARBA00023002"/>
    </source>
</evidence>
<dbReference type="PROSITE" id="PS00435">
    <property type="entry name" value="PEROXIDASE_1"/>
    <property type="match status" value="1"/>
</dbReference>